<dbReference type="InterPro" id="IPR018540">
    <property type="entry name" value="Spo0E-like"/>
</dbReference>
<dbReference type="HOGENOM" id="CLU_2480392_0_0_9"/>
<gene>
    <name evidence="1" type="ORF">VK70_21230</name>
</gene>
<dbReference type="AlphaFoldDB" id="A0A0F7CJY6"/>
<dbReference type="GO" id="GO:0043937">
    <property type="term" value="P:regulation of sporulation"/>
    <property type="evidence" value="ECO:0007669"/>
    <property type="project" value="InterPro"/>
</dbReference>
<evidence type="ECO:0008006" key="3">
    <source>
        <dbReference type="Google" id="ProtNLM"/>
    </source>
</evidence>
<accession>A0A0F7CJY6</accession>
<evidence type="ECO:0000313" key="1">
    <source>
        <dbReference type="EMBL" id="AKG36726.1"/>
    </source>
</evidence>
<dbReference type="PATRIC" id="fig|1333534.5.peg.4659"/>
<dbReference type="GO" id="GO:0046983">
    <property type="term" value="F:protein dimerization activity"/>
    <property type="evidence" value="ECO:0007669"/>
    <property type="project" value="InterPro"/>
</dbReference>
<protein>
    <recommendedName>
        <fullName evidence="3">Aspartyl-phosphate phosphatase Spo0E family protein</fullName>
    </recommendedName>
</protein>
<dbReference type="SUPFAM" id="SSF140500">
    <property type="entry name" value="BAS1536-like"/>
    <property type="match status" value="1"/>
</dbReference>
<dbReference type="InterPro" id="IPR036638">
    <property type="entry name" value="HLH_DNA-bd_sf"/>
</dbReference>
<reference evidence="1 2" key="2">
    <citation type="journal article" date="2016" name="Genome Announc.">
        <title>Genome Sequence of a Gram-Positive Diazotroph, Paenibacillus durus Type Strain ATCC 35681.</title>
        <authorList>
            <person name="Halim M.A."/>
            <person name="Rahman A.Y."/>
            <person name="Sim K.S."/>
            <person name="Yam H.C."/>
            <person name="Rahim A.A."/>
            <person name="Ghazali A.H."/>
            <person name="Najimudin N."/>
        </authorList>
    </citation>
    <scope>NUCLEOTIDE SEQUENCE [LARGE SCALE GENOMIC DNA]</scope>
    <source>
        <strain evidence="1 2">ATCC 35681</strain>
    </source>
</reference>
<organism evidence="1 2">
    <name type="scientific">Paenibacillus durus ATCC 35681</name>
    <dbReference type="NCBI Taxonomy" id="1333534"/>
    <lineage>
        <taxon>Bacteria</taxon>
        <taxon>Bacillati</taxon>
        <taxon>Bacillota</taxon>
        <taxon>Bacilli</taxon>
        <taxon>Bacillales</taxon>
        <taxon>Paenibacillaceae</taxon>
        <taxon>Paenibacillus</taxon>
    </lineage>
</organism>
<dbReference type="EMBL" id="CP011114">
    <property type="protein sequence ID" value="AKG36726.1"/>
    <property type="molecule type" value="Genomic_DNA"/>
</dbReference>
<name>A0A0F7CJY6_PAEDU</name>
<dbReference type="Pfam" id="PF09388">
    <property type="entry name" value="SpoOE-like"/>
    <property type="match status" value="1"/>
</dbReference>
<dbReference type="Gene3D" id="4.10.280.10">
    <property type="entry name" value="Helix-loop-helix DNA-binding domain"/>
    <property type="match status" value="1"/>
</dbReference>
<proteinExistence type="predicted"/>
<reference evidence="1 2" key="1">
    <citation type="submission" date="2015-03" db="EMBL/GenBank/DDBJ databases">
        <authorList>
            <person name="Abdul Halim M."/>
        </authorList>
    </citation>
    <scope>NUCLEOTIDE SEQUENCE [LARGE SCALE GENOMIC DNA]</scope>
    <source>
        <strain evidence="1 2">ATCC 35681</strain>
    </source>
</reference>
<dbReference type="InterPro" id="IPR037208">
    <property type="entry name" value="Spo0E-like_sf"/>
</dbReference>
<evidence type="ECO:0000313" key="2">
    <source>
        <dbReference type="Proteomes" id="UP000034189"/>
    </source>
</evidence>
<sequence length="87" mass="10422">MDLPFYGQLDNNRKAFYIRAFNRLIDLEAVNLKELEQMIEQKRVVLHLFAKMYGFKDQRTINKSVELDNLLNTYLRRKIHQQHGPTA</sequence>
<dbReference type="Proteomes" id="UP000034189">
    <property type="component" value="Chromosome"/>
</dbReference>